<protein>
    <submittedName>
        <fullName evidence="1">Phenol 2-monooxygenase P0 subunit</fullName>
    </submittedName>
</protein>
<dbReference type="OrthoDB" id="8564678at2"/>
<evidence type="ECO:0000313" key="1">
    <source>
        <dbReference type="EMBL" id="SNT17657.1"/>
    </source>
</evidence>
<name>A0A239KH28_9PSED</name>
<gene>
    <name evidence="1" type="ORF">SAMN05444352_1278</name>
</gene>
<accession>A0A239KH28</accession>
<proteinExistence type="predicted"/>
<dbReference type="RefSeq" id="WP_042130569.1">
    <property type="nucleotide sequence ID" value="NZ_FZOL01000027.1"/>
</dbReference>
<evidence type="ECO:0000313" key="2">
    <source>
        <dbReference type="Proteomes" id="UP000198407"/>
    </source>
</evidence>
<dbReference type="AlphaFoldDB" id="A0A239KH28"/>
<keyword evidence="1" id="KW-0503">Monooxygenase</keyword>
<reference evidence="2" key="1">
    <citation type="submission" date="2017-06" db="EMBL/GenBank/DDBJ databases">
        <authorList>
            <person name="Varghese N."/>
            <person name="Submissions S."/>
        </authorList>
    </citation>
    <scope>NUCLEOTIDE SEQUENCE [LARGE SCALE GENOMIC DNA]</scope>
    <source>
        <strain evidence="2">DSM 22348</strain>
    </source>
</reference>
<dbReference type="InterPro" id="IPR010353">
    <property type="entry name" value="DmpK"/>
</dbReference>
<keyword evidence="1" id="KW-0560">Oxidoreductase</keyword>
<dbReference type="PIRSF" id="PIRSF000039">
    <property type="entry name" value="Phenol_monooxy_K"/>
    <property type="match status" value="1"/>
</dbReference>
<dbReference type="Proteomes" id="UP000198407">
    <property type="component" value="Unassembled WGS sequence"/>
</dbReference>
<dbReference type="EMBL" id="FZOL01000027">
    <property type="protein sequence ID" value="SNT17657.1"/>
    <property type="molecule type" value="Genomic_DNA"/>
</dbReference>
<dbReference type="GO" id="GO:0004497">
    <property type="term" value="F:monooxygenase activity"/>
    <property type="evidence" value="ECO:0007669"/>
    <property type="project" value="UniProtKB-KW"/>
</dbReference>
<dbReference type="Pfam" id="PF06099">
    <property type="entry name" value="Phenol_hyd_sub"/>
    <property type="match status" value="1"/>
</dbReference>
<dbReference type="STRING" id="1215104.GCA_000730585_00088"/>
<organism evidence="1 2">
    <name type="scientific">Pseudomonas japonica</name>
    <dbReference type="NCBI Taxonomy" id="256466"/>
    <lineage>
        <taxon>Bacteria</taxon>
        <taxon>Pseudomonadati</taxon>
        <taxon>Pseudomonadota</taxon>
        <taxon>Gammaproteobacteria</taxon>
        <taxon>Pseudomonadales</taxon>
        <taxon>Pseudomonadaceae</taxon>
        <taxon>Pseudomonas</taxon>
    </lineage>
</organism>
<keyword evidence="2" id="KW-1185">Reference proteome</keyword>
<sequence>MSANNDVFNQLPRYVRVRSDAKAAFVEFDFAIGYPELYVELVLPQTAFAVFCEQYKVQHMDERMCAALDADAQRWRYGESASAQ</sequence>